<dbReference type="AlphaFoldDB" id="A0A1E1KQQ6"/>
<organism evidence="3 4">
    <name type="scientific">Rhynchosporium graminicola</name>
    <dbReference type="NCBI Taxonomy" id="2792576"/>
    <lineage>
        <taxon>Eukaryota</taxon>
        <taxon>Fungi</taxon>
        <taxon>Dikarya</taxon>
        <taxon>Ascomycota</taxon>
        <taxon>Pezizomycotina</taxon>
        <taxon>Leotiomycetes</taxon>
        <taxon>Helotiales</taxon>
        <taxon>Ploettnerulaceae</taxon>
        <taxon>Rhynchosporium</taxon>
    </lineage>
</organism>
<evidence type="ECO:0000313" key="3">
    <source>
        <dbReference type="EMBL" id="CZT00337.1"/>
    </source>
</evidence>
<feature type="domain" description="DUF7580" evidence="2">
    <location>
        <begin position="217"/>
        <end position="556"/>
    </location>
</feature>
<sequence length="568" mass="64968">MFVGLELALALAPLVIIATEYHLKAYDQAKTILSSRARDEKLEDFLTELHDEVAILAFTLRYLISDLTTLNEPQREQLLNLDRVQWKQDDISDALRMRLGSVAEITFRDILGRLLKSLDEVVSERSLNFISSERVCSSAFFKKLEVFREEMKNGRTVQDLGTRFQFTTKEARRSKHLKRIRRCNKKLEFFVFGRISSPSDGKKATTIRKTPLPTNLTRRLSQDVHKRISRCWNCPCPSPHEAKLSLFKCLMNHDSTDTVINLDLIVSMMTEEQPTEIWLGSRIRILSDKNRKEGNAKAVVRFMDESYPAESIPAPKDPHRFIGTESVCTLIKEAHKKGSGLELVFDGENLWRARSTGKHVMLRPEIGIPLNTLLLGNSQARLRLKDSRVLAVVLAHAVLHYCESPWVSNSWNKQHVSFYTTVDGINLRKPYLATQFDEDTVQLGVTEDDLYSHPSPTLLALGILLLELYLKKPIESFWDPDDTEDGLEGVNTNWVTAEKQLEKQEDDVYEGYRNAIKACLQVEYVNRGGPLSLDDEDFRNFVYEQVVVPLENELKNGFNLTPEELGVL</sequence>
<feature type="chain" id="PRO_5009446391" description="DUF7580 domain-containing protein" evidence="1">
    <location>
        <begin position="19"/>
        <end position="568"/>
    </location>
</feature>
<dbReference type="PANTHER" id="PTHR35186">
    <property type="entry name" value="ANK_REP_REGION DOMAIN-CONTAINING PROTEIN"/>
    <property type="match status" value="1"/>
</dbReference>
<comment type="caution">
    <text evidence="3">The sequence shown here is derived from an EMBL/GenBank/DDBJ whole genome shotgun (WGS) entry which is preliminary data.</text>
</comment>
<feature type="signal peptide" evidence="1">
    <location>
        <begin position="1"/>
        <end position="18"/>
    </location>
</feature>
<proteinExistence type="predicted"/>
<dbReference type="Proteomes" id="UP000178129">
    <property type="component" value="Unassembled WGS sequence"/>
</dbReference>
<accession>A0A1E1KQQ6</accession>
<dbReference type="EMBL" id="FJUW01000019">
    <property type="protein sequence ID" value="CZT00337.1"/>
    <property type="molecule type" value="Genomic_DNA"/>
</dbReference>
<dbReference type="PANTHER" id="PTHR35186:SF4">
    <property type="entry name" value="PRION-INHIBITION AND PROPAGATION HELO DOMAIN-CONTAINING PROTEIN"/>
    <property type="match status" value="1"/>
</dbReference>
<keyword evidence="1" id="KW-0732">Signal</keyword>
<protein>
    <recommendedName>
        <fullName evidence="2">DUF7580 domain-containing protein</fullName>
    </recommendedName>
</protein>
<keyword evidence="4" id="KW-1185">Reference proteome</keyword>
<dbReference type="Pfam" id="PF24476">
    <property type="entry name" value="DUF7580"/>
    <property type="match status" value="1"/>
</dbReference>
<evidence type="ECO:0000259" key="2">
    <source>
        <dbReference type="Pfam" id="PF24476"/>
    </source>
</evidence>
<name>A0A1E1KQQ6_9HELO</name>
<dbReference type="InterPro" id="IPR056002">
    <property type="entry name" value="DUF7580"/>
</dbReference>
<dbReference type="InParanoid" id="A0A1E1KQQ6"/>
<evidence type="ECO:0000256" key="1">
    <source>
        <dbReference type="SAM" id="SignalP"/>
    </source>
</evidence>
<gene>
    <name evidence="3" type="ORF">RCO7_08315</name>
</gene>
<reference evidence="4" key="1">
    <citation type="submission" date="2016-03" db="EMBL/GenBank/DDBJ databases">
        <authorList>
            <person name="Ploux O."/>
        </authorList>
    </citation>
    <scope>NUCLEOTIDE SEQUENCE [LARGE SCALE GENOMIC DNA]</scope>
    <source>
        <strain evidence="4">UK7</strain>
    </source>
</reference>
<evidence type="ECO:0000313" key="4">
    <source>
        <dbReference type="Proteomes" id="UP000178129"/>
    </source>
</evidence>
<dbReference type="STRING" id="914237.A0A1E1KQQ6"/>